<dbReference type="GO" id="GO:0016301">
    <property type="term" value="F:kinase activity"/>
    <property type="evidence" value="ECO:0007669"/>
    <property type="project" value="UniProtKB-KW"/>
</dbReference>
<dbReference type="PROSITE" id="PS50109">
    <property type="entry name" value="HIS_KIN"/>
    <property type="match status" value="1"/>
</dbReference>
<evidence type="ECO:0000256" key="4">
    <source>
        <dbReference type="ARBA" id="ARBA00022553"/>
    </source>
</evidence>
<evidence type="ECO:0000259" key="10">
    <source>
        <dbReference type="PROSITE" id="PS50109"/>
    </source>
</evidence>
<dbReference type="Pfam" id="PF02518">
    <property type="entry name" value="HATPase_c"/>
    <property type="match status" value="1"/>
</dbReference>
<dbReference type="SUPFAM" id="SSF55874">
    <property type="entry name" value="ATPase domain of HSP90 chaperone/DNA topoisomerase II/histidine kinase"/>
    <property type="match status" value="1"/>
</dbReference>
<dbReference type="SMART" id="SM00388">
    <property type="entry name" value="HisKA"/>
    <property type="match status" value="1"/>
</dbReference>
<dbReference type="Pfam" id="PF17152">
    <property type="entry name" value="CHASE8"/>
    <property type="match status" value="1"/>
</dbReference>
<dbReference type="CDD" id="cd17580">
    <property type="entry name" value="REC_2_DhkD-like"/>
    <property type="match status" value="1"/>
</dbReference>
<keyword evidence="6 13" id="KW-0418">Kinase</keyword>
<evidence type="ECO:0000259" key="12">
    <source>
        <dbReference type="PROSITE" id="PS50885"/>
    </source>
</evidence>
<feature type="coiled-coil region" evidence="8">
    <location>
        <begin position="217"/>
        <end position="261"/>
    </location>
</feature>
<evidence type="ECO:0000256" key="7">
    <source>
        <dbReference type="PROSITE-ProRule" id="PRU00169"/>
    </source>
</evidence>
<organism evidence="13 14">
    <name type="scientific">Hydrogenophaga palleronii</name>
    <dbReference type="NCBI Taxonomy" id="65655"/>
    <lineage>
        <taxon>Bacteria</taxon>
        <taxon>Pseudomonadati</taxon>
        <taxon>Pseudomonadota</taxon>
        <taxon>Betaproteobacteria</taxon>
        <taxon>Burkholderiales</taxon>
        <taxon>Comamonadaceae</taxon>
        <taxon>Hydrogenophaga</taxon>
    </lineage>
</organism>
<feature type="domain" description="Response regulatory" evidence="11">
    <location>
        <begin position="500"/>
        <end position="616"/>
    </location>
</feature>
<dbReference type="PROSITE" id="PS50110">
    <property type="entry name" value="RESPONSE_REGULATORY"/>
    <property type="match status" value="1"/>
</dbReference>
<dbReference type="RefSeq" id="WP_310316564.1">
    <property type="nucleotide sequence ID" value="NZ_JAVDWU010000005.1"/>
</dbReference>
<dbReference type="PANTHER" id="PTHR43547:SF2">
    <property type="entry name" value="HYBRID SIGNAL TRANSDUCTION HISTIDINE KINASE C"/>
    <property type="match status" value="1"/>
</dbReference>
<dbReference type="InterPro" id="IPR005467">
    <property type="entry name" value="His_kinase_dom"/>
</dbReference>
<feature type="modified residue" description="4-aspartylphosphate" evidence="7">
    <location>
        <position position="549"/>
    </location>
</feature>
<dbReference type="Pfam" id="PF00512">
    <property type="entry name" value="HisKA"/>
    <property type="match status" value="1"/>
</dbReference>
<name>A0ABU1WNP7_9BURK</name>
<dbReference type="InterPro" id="IPR001789">
    <property type="entry name" value="Sig_transdc_resp-reg_receiver"/>
</dbReference>
<dbReference type="EC" id="2.7.13.3" evidence="3"/>
<feature type="transmembrane region" description="Helical" evidence="9">
    <location>
        <begin position="155"/>
        <end position="175"/>
    </location>
</feature>
<comment type="caution">
    <text evidence="13">The sequence shown here is derived from an EMBL/GenBank/DDBJ whole genome shotgun (WGS) entry which is preliminary data.</text>
</comment>
<protein>
    <recommendedName>
        <fullName evidence="3">histidine kinase</fullName>
        <ecNumber evidence="3">2.7.13.3</ecNumber>
    </recommendedName>
</protein>
<dbReference type="Gene3D" id="1.10.287.130">
    <property type="match status" value="1"/>
</dbReference>
<proteinExistence type="predicted"/>
<dbReference type="Gene3D" id="6.10.340.10">
    <property type="match status" value="1"/>
</dbReference>
<evidence type="ECO:0000256" key="5">
    <source>
        <dbReference type="ARBA" id="ARBA00022679"/>
    </source>
</evidence>
<keyword evidence="4 7" id="KW-0597">Phosphoprotein</keyword>
<dbReference type="PRINTS" id="PR00344">
    <property type="entry name" value="BCTRLSENSOR"/>
</dbReference>
<feature type="domain" description="Histidine kinase" evidence="10">
    <location>
        <begin position="261"/>
        <end position="479"/>
    </location>
</feature>
<dbReference type="Proteomes" id="UP001265700">
    <property type="component" value="Unassembled WGS sequence"/>
</dbReference>
<evidence type="ECO:0000256" key="2">
    <source>
        <dbReference type="ARBA" id="ARBA00004370"/>
    </source>
</evidence>
<feature type="transmembrane region" description="Helical" evidence="9">
    <location>
        <begin position="12"/>
        <end position="32"/>
    </location>
</feature>
<feature type="domain" description="HAMP" evidence="12">
    <location>
        <begin position="179"/>
        <end position="232"/>
    </location>
</feature>
<reference evidence="13 14" key="1">
    <citation type="submission" date="2023-07" db="EMBL/GenBank/DDBJ databases">
        <title>Sorghum-associated microbial communities from plants grown in Nebraska, USA.</title>
        <authorList>
            <person name="Schachtman D."/>
        </authorList>
    </citation>
    <scope>NUCLEOTIDE SEQUENCE [LARGE SCALE GENOMIC DNA]</scope>
    <source>
        <strain evidence="13 14">4249</strain>
    </source>
</reference>
<dbReference type="SUPFAM" id="SSF47384">
    <property type="entry name" value="Homodimeric domain of signal transducing histidine kinase"/>
    <property type="match status" value="1"/>
</dbReference>
<keyword evidence="14" id="KW-1185">Reference proteome</keyword>
<keyword evidence="9" id="KW-0472">Membrane</keyword>
<dbReference type="CDD" id="cd00082">
    <property type="entry name" value="HisKA"/>
    <property type="match status" value="1"/>
</dbReference>
<dbReference type="InterPro" id="IPR036890">
    <property type="entry name" value="HATPase_C_sf"/>
</dbReference>
<dbReference type="Gene3D" id="3.40.50.2300">
    <property type="match status" value="1"/>
</dbReference>
<dbReference type="InterPro" id="IPR003594">
    <property type="entry name" value="HATPase_dom"/>
</dbReference>
<comment type="subcellular location">
    <subcellularLocation>
        <location evidence="2">Membrane</location>
    </subcellularLocation>
</comment>
<evidence type="ECO:0000259" key="11">
    <source>
        <dbReference type="PROSITE" id="PS50110"/>
    </source>
</evidence>
<dbReference type="InterPro" id="IPR011006">
    <property type="entry name" value="CheY-like_superfamily"/>
</dbReference>
<dbReference type="InterPro" id="IPR004358">
    <property type="entry name" value="Sig_transdc_His_kin-like_C"/>
</dbReference>
<comment type="catalytic activity">
    <reaction evidence="1">
        <text>ATP + protein L-histidine = ADP + protein N-phospho-L-histidine.</text>
        <dbReference type="EC" id="2.7.13.3"/>
    </reaction>
</comment>
<evidence type="ECO:0000256" key="3">
    <source>
        <dbReference type="ARBA" id="ARBA00012438"/>
    </source>
</evidence>
<evidence type="ECO:0000256" key="6">
    <source>
        <dbReference type="ARBA" id="ARBA00022777"/>
    </source>
</evidence>
<dbReference type="InterPro" id="IPR003660">
    <property type="entry name" value="HAMP_dom"/>
</dbReference>
<dbReference type="InterPro" id="IPR033417">
    <property type="entry name" value="CHASE8"/>
</dbReference>
<dbReference type="InterPro" id="IPR036097">
    <property type="entry name" value="HisK_dim/P_sf"/>
</dbReference>
<dbReference type="SMART" id="SM00448">
    <property type="entry name" value="REC"/>
    <property type="match status" value="1"/>
</dbReference>
<dbReference type="SUPFAM" id="SSF52172">
    <property type="entry name" value="CheY-like"/>
    <property type="match status" value="1"/>
</dbReference>
<keyword evidence="9" id="KW-0812">Transmembrane</keyword>
<dbReference type="InterPro" id="IPR003661">
    <property type="entry name" value="HisK_dim/P_dom"/>
</dbReference>
<sequence length="628" mass="69262">MRVTSLREQLVRAAVLTTLVVVLLNAVALLTYEWLAYRKAWVANIETTAKLMADASVSALQLKDHKSAQKTLGMLHSKPQIQAASLYDLAGVPFASFSRTSVLVEDQGIGKDALFEPTFSGTTLKISYPIERDGELFGTLHLTAQHDIWTKLADFSVILLLSNGLSILVAGFLFGRLQRHVMAPMETMTQVAQDVISSHNWSLRAPPTAYRDVGQLVDAFNSLLSECENRTNDLQQEAESRREIEQQLRQADRQKNEFLATLAHELRNPLAPMTNALALLQIPNAPAGTQDRAVLVLERQLRHMVRLIDDLLDASRISTGQLSLTPQPLDVAALVHVAVEEAEMLAEQKGISLRLHPTTDALQVEGDPIRLAQVFTNLLNNACRYTPTGGKVDVHMVSEHGSVFVFVQDTGVGVDPTMQERIFDLFEQADKSLERGNVGLGVGLSLSRQIVELHKGQLTMTSEGQGRGSCFVVQLPRLQTLREPTVINADARAVHLRRLQILIADDNVDLAESFAELLRASGHQVEVAHDGEAALHMARTRVPDIALLDIGMPKRDGYEVARQLRRSEDTREILLVAISGWGLETDKAIAEQAGFDHYLVKPVEPAELVNILVEAFVEFASSRPGELL</sequence>
<dbReference type="Gene3D" id="3.30.565.10">
    <property type="entry name" value="Histidine kinase-like ATPase, C-terminal domain"/>
    <property type="match status" value="1"/>
</dbReference>
<dbReference type="PANTHER" id="PTHR43547">
    <property type="entry name" value="TWO-COMPONENT HISTIDINE KINASE"/>
    <property type="match status" value="1"/>
</dbReference>
<keyword evidence="9" id="KW-1133">Transmembrane helix</keyword>
<accession>A0ABU1WNP7</accession>
<evidence type="ECO:0000313" key="13">
    <source>
        <dbReference type="EMBL" id="MDR7150667.1"/>
    </source>
</evidence>
<gene>
    <name evidence="13" type="ORF">J2W49_002630</name>
</gene>
<dbReference type="EMBL" id="JAVDWU010000005">
    <property type="protein sequence ID" value="MDR7150667.1"/>
    <property type="molecule type" value="Genomic_DNA"/>
</dbReference>
<evidence type="ECO:0000256" key="9">
    <source>
        <dbReference type="SAM" id="Phobius"/>
    </source>
</evidence>
<dbReference type="SMART" id="SM00387">
    <property type="entry name" value="HATPase_c"/>
    <property type="match status" value="1"/>
</dbReference>
<evidence type="ECO:0000256" key="8">
    <source>
        <dbReference type="SAM" id="Coils"/>
    </source>
</evidence>
<keyword evidence="5" id="KW-0808">Transferase</keyword>
<dbReference type="Pfam" id="PF00072">
    <property type="entry name" value="Response_reg"/>
    <property type="match status" value="1"/>
</dbReference>
<evidence type="ECO:0000313" key="14">
    <source>
        <dbReference type="Proteomes" id="UP001265700"/>
    </source>
</evidence>
<dbReference type="PROSITE" id="PS50885">
    <property type="entry name" value="HAMP"/>
    <property type="match status" value="1"/>
</dbReference>
<keyword evidence="8" id="KW-0175">Coiled coil</keyword>
<evidence type="ECO:0000256" key="1">
    <source>
        <dbReference type="ARBA" id="ARBA00000085"/>
    </source>
</evidence>